<feature type="domain" description="PAS" evidence="2">
    <location>
        <begin position="167"/>
        <end position="232"/>
    </location>
</feature>
<evidence type="ECO:0000313" key="4">
    <source>
        <dbReference type="EMBL" id="GGL48796.1"/>
    </source>
</evidence>
<evidence type="ECO:0000256" key="1">
    <source>
        <dbReference type="ARBA" id="ARBA00022801"/>
    </source>
</evidence>
<dbReference type="InterPro" id="IPR013656">
    <property type="entry name" value="PAS_4"/>
</dbReference>
<dbReference type="PANTHER" id="PTHR43156">
    <property type="entry name" value="STAGE II SPORULATION PROTEIN E-RELATED"/>
    <property type="match status" value="1"/>
</dbReference>
<dbReference type="InterPro" id="IPR001610">
    <property type="entry name" value="PAC"/>
</dbReference>
<dbReference type="InterPro" id="IPR029016">
    <property type="entry name" value="GAF-like_dom_sf"/>
</dbReference>
<evidence type="ECO:0008006" key="6">
    <source>
        <dbReference type="Google" id="ProtNLM"/>
    </source>
</evidence>
<gene>
    <name evidence="4" type="ORF">GCM10011589_01610</name>
</gene>
<dbReference type="SMART" id="SM00065">
    <property type="entry name" value="GAF"/>
    <property type="match status" value="2"/>
</dbReference>
<dbReference type="InterPro" id="IPR001932">
    <property type="entry name" value="PPM-type_phosphatase-like_dom"/>
</dbReference>
<dbReference type="Pfam" id="PF07228">
    <property type="entry name" value="SpoIIE"/>
    <property type="match status" value="1"/>
</dbReference>
<dbReference type="Proteomes" id="UP000648663">
    <property type="component" value="Unassembled WGS sequence"/>
</dbReference>
<dbReference type="Pfam" id="PF08448">
    <property type="entry name" value="PAS_4"/>
    <property type="match status" value="1"/>
</dbReference>
<accession>A0ABQ2FSC5</accession>
<dbReference type="Gene3D" id="3.60.40.10">
    <property type="entry name" value="PPM-type phosphatase domain"/>
    <property type="match status" value="1"/>
</dbReference>
<sequence>MSGYDPAHGAAARAAAVAAGPVLQRLADLAARLLGPDVAQLSLIGEMQTAAVLSGPAAARQALELPLAESLCAVTVETGEPLVVRDAANDPRVADRALVTSGEIGAYLGVPLQGWHAALCVFGAAPRDWTDQDVAVLHLLAECVATELRLAAVGAESEANRWRWGLAIDAAELGSFDWDAVADQLIWDDRLLDLYGWDRAAFPGTLSALIERLHPEDADGVTATIRTALVTGEGFDQQHRVQLPSGELRWVRARGRAVLDGTGTAVRVVGVAHDATAQRRVEAQVAEVLESMPAAFFSLDRDWTFRYVNGGAEELLGATRAQLLGGDLWELFPDAVGSGFETNYRQAMTSGEPAAFDAYYPPPLDAWYEVRAWPTLEGLSVYFSEVTERYRTEQAARRRAEGLALVTRVSDTVAAALVDGRGAAEAMRELALGVVPALGDWVIVSLTDEGGRLQDVATWHRDPGLRPVAERYAELRLAALTSTAPLVAALASGKVIEVPDVTEAVGRTLPPGPVREAFETLAPATAVALGLTAHGRTVGAMSVYRSADRDPMDPEDVEVVHQLAGRVALALDSAALQEQHRRMAEDLQRSLLTDPPQPDHADIAVRYSPAVQAAQVGGDWYDAFLQSDGTTVLAIGDVVGHDTKAAAAMGQLRGLLRGIAWRNAAGPVQVLRDLDGAIEGLQLHTLATAAVARLERTGGEPGRGETRLRWSNAGHPPLMVRHADGGVVVLDTQRADLMLGVAADAPRREHEVLLQPGATVVLYTDGLVEGRDLPLDDGVARLAGLLAELGDLPLGELLDQIVDRLRPQGSEDDVALVAVRLHPDEVLPPAR</sequence>
<feature type="domain" description="PAC" evidence="3">
    <location>
        <begin position="235"/>
        <end position="287"/>
    </location>
</feature>
<keyword evidence="5" id="KW-1185">Reference proteome</keyword>
<dbReference type="InterPro" id="IPR003018">
    <property type="entry name" value="GAF"/>
</dbReference>
<evidence type="ECO:0000259" key="2">
    <source>
        <dbReference type="PROSITE" id="PS50112"/>
    </source>
</evidence>
<dbReference type="EMBL" id="BMMI01000001">
    <property type="protein sequence ID" value="GGL48796.1"/>
    <property type="molecule type" value="Genomic_DNA"/>
</dbReference>
<feature type="domain" description="PAS" evidence="2">
    <location>
        <begin position="281"/>
        <end position="351"/>
    </location>
</feature>
<dbReference type="SUPFAM" id="SSF81606">
    <property type="entry name" value="PP2C-like"/>
    <property type="match status" value="1"/>
</dbReference>
<keyword evidence="1" id="KW-0378">Hydrolase</keyword>
<dbReference type="InterPro" id="IPR052016">
    <property type="entry name" value="Bact_Sigma-Reg"/>
</dbReference>
<evidence type="ECO:0000313" key="5">
    <source>
        <dbReference type="Proteomes" id="UP000648663"/>
    </source>
</evidence>
<dbReference type="InterPro" id="IPR000700">
    <property type="entry name" value="PAS-assoc_C"/>
</dbReference>
<dbReference type="InterPro" id="IPR000014">
    <property type="entry name" value="PAS"/>
</dbReference>
<evidence type="ECO:0000259" key="3">
    <source>
        <dbReference type="PROSITE" id="PS50113"/>
    </source>
</evidence>
<dbReference type="CDD" id="cd00130">
    <property type="entry name" value="PAS"/>
    <property type="match status" value="2"/>
</dbReference>
<dbReference type="NCBIfam" id="TIGR00229">
    <property type="entry name" value="sensory_box"/>
    <property type="match status" value="1"/>
</dbReference>
<name>A0ABQ2FSC5_9ACTN</name>
<organism evidence="4 5">
    <name type="scientific">Modestobacter marinus</name>
    <dbReference type="NCBI Taxonomy" id="477641"/>
    <lineage>
        <taxon>Bacteria</taxon>
        <taxon>Bacillati</taxon>
        <taxon>Actinomycetota</taxon>
        <taxon>Actinomycetes</taxon>
        <taxon>Geodermatophilales</taxon>
        <taxon>Geodermatophilaceae</taxon>
        <taxon>Modestobacter</taxon>
    </lineage>
</organism>
<dbReference type="PROSITE" id="PS50113">
    <property type="entry name" value="PAC"/>
    <property type="match status" value="1"/>
</dbReference>
<protein>
    <recommendedName>
        <fullName evidence="6">PAS domain S-box-containing protein</fullName>
    </recommendedName>
</protein>
<dbReference type="PROSITE" id="PS50112">
    <property type="entry name" value="PAS"/>
    <property type="match status" value="2"/>
</dbReference>
<dbReference type="InterPro" id="IPR013655">
    <property type="entry name" value="PAS_fold_3"/>
</dbReference>
<dbReference type="Gene3D" id="2.10.70.100">
    <property type="match status" value="1"/>
</dbReference>
<dbReference type="InterPro" id="IPR036457">
    <property type="entry name" value="PPM-type-like_dom_sf"/>
</dbReference>
<dbReference type="Gene3D" id="3.30.450.40">
    <property type="match status" value="2"/>
</dbReference>
<dbReference type="SMART" id="SM00331">
    <property type="entry name" value="PP2C_SIG"/>
    <property type="match status" value="1"/>
</dbReference>
<proteinExistence type="predicted"/>
<dbReference type="SUPFAM" id="SSF55785">
    <property type="entry name" value="PYP-like sensor domain (PAS domain)"/>
    <property type="match status" value="2"/>
</dbReference>
<dbReference type="InterPro" id="IPR035965">
    <property type="entry name" value="PAS-like_dom_sf"/>
</dbReference>
<dbReference type="SUPFAM" id="SSF55781">
    <property type="entry name" value="GAF domain-like"/>
    <property type="match status" value="2"/>
</dbReference>
<dbReference type="PANTHER" id="PTHR43156:SF2">
    <property type="entry name" value="STAGE II SPORULATION PROTEIN E"/>
    <property type="match status" value="1"/>
</dbReference>
<dbReference type="Pfam" id="PF08447">
    <property type="entry name" value="PAS_3"/>
    <property type="match status" value="1"/>
</dbReference>
<dbReference type="Pfam" id="PF01590">
    <property type="entry name" value="GAF"/>
    <property type="match status" value="2"/>
</dbReference>
<dbReference type="Gene3D" id="3.30.450.20">
    <property type="entry name" value="PAS domain"/>
    <property type="match status" value="2"/>
</dbReference>
<reference evidence="5" key="1">
    <citation type="journal article" date="2019" name="Int. J. Syst. Evol. Microbiol.">
        <title>The Global Catalogue of Microorganisms (GCM) 10K type strain sequencing project: providing services to taxonomists for standard genome sequencing and annotation.</title>
        <authorList>
            <consortium name="The Broad Institute Genomics Platform"/>
            <consortium name="The Broad Institute Genome Sequencing Center for Infectious Disease"/>
            <person name="Wu L."/>
            <person name="Ma J."/>
        </authorList>
    </citation>
    <scope>NUCLEOTIDE SEQUENCE [LARGE SCALE GENOMIC DNA]</scope>
    <source>
        <strain evidence="5">CGMCC 4.5581</strain>
    </source>
</reference>
<comment type="caution">
    <text evidence="4">The sequence shown here is derived from an EMBL/GenBank/DDBJ whole genome shotgun (WGS) entry which is preliminary data.</text>
</comment>
<dbReference type="SMART" id="SM00086">
    <property type="entry name" value="PAC"/>
    <property type="match status" value="1"/>
</dbReference>
<dbReference type="SMART" id="SM00091">
    <property type="entry name" value="PAS"/>
    <property type="match status" value="2"/>
</dbReference>